<evidence type="ECO:0000313" key="5">
    <source>
        <dbReference type="Proteomes" id="UP000054805"/>
    </source>
</evidence>
<evidence type="ECO:0000313" key="1">
    <source>
        <dbReference type="EMBL" id="KRY73922.1"/>
    </source>
</evidence>
<proteinExistence type="predicted"/>
<name>A0A0V1J4Z0_TRIPS</name>
<dbReference type="Proteomes" id="UP000054805">
    <property type="component" value="Unassembled WGS sequence"/>
</dbReference>
<dbReference type="Proteomes" id="UP000054632">
    <property type="component" value="Unassembled WGS sequence"/>
</dbReference>
<dbReference type="EMBL" id="JYDR01000030">
    <property type="protein sequence ID" value="KRY73922.1"/>
    <property type="molecule type" value="Genomic_DNA"/>
</dbReference>
<evidence type="ECO:0000313" key="6">
    <source>
        <dbReference type="Proteomes" id="UP000054826"/>
    </source>
</evidence>
<evidence type="ECO:0000313" key="3">
    <source>
        <dbReference type="EMBL" id="KRZ30028.1"/>
    </source>
</evidence>
<keyword evidence="5" id="KW-1185">Reference proteome</keyword>
<dbReference type="EMBL" id="JYDS01000144">
    <property type="protein sequence ID" value="KRZ23457.1"/>
    <property type="molecule type" value="Genomic_DNA"/>
</dbReference>
<evidence type="ECO:0000313" key="2">
    <source>
        <dbReference type="EMBL" id="KRZ23457.1"/>
    </source>
</evidence>
<dbReference type="Proteomes" id="UP000054826">
    <property type="component" value="Unassembled WGS sequence"/>
</dbReference>
<comment type="caution">
    <text evidence="3">The sequence shown here is derived from an EMBL/GenBank/DDBJ whole genome shotgun (WGS) entry which is preliminary data.</text>
</comment>
<dbReference type="AlphaFoldDB" id="A0A0V1J4Z0"/>
<accession>A0A0V1J4Z0</accession>
<evidence type="ECO:0000313" key="4">
    <source>
        <dbReference type="Proteomes" id="UP000054632"/>
    </source>
</evidence>
<sequence>MSTEVEIEIGRAFEFQYDARVPEQNTNIFFYSTVYRVGTADCKTRNLDLKATADPVIQFSHLCSSI</sequence>
<gene>
    <name evidence="1" type="ORF">T4A_1641</name>
    <name evidence="2" type="ORF">T4B_13798</name>
    <name evidence="3" type="ORF">T4C_9227</name>
</gene>
<reference evidence="4 5" key="1">
    <citation type="submission" date="2015-01" db="EMBL/GenBank/DDBJ databases">
        <title>Evolution of Trichinella species and genotypes.</title>
        <authorList>
            <person name="Korhonen P.K."/>
            <person name="Edoardo P."/>
            <person name="Giuseppe L.R."/>
            <person name="Gasser R.B."/>
        </authorList>
    </citation>
    <scope>NUCLEOTIDE SEQUENCE [LARGE SCALE GENOMIC DNA]</scope>
    <source>
        <strain evidence="1">ISS13</strain>
        <strain evidence="3">ISS176</strain>
        <strain evidence="2">ISS588</strain>
    </source>
</reference>
<dbReference type="EMBL" id="JYDV01000133">
    <property type="protein sequence ID" value="KRZ30028.1"/>
    <property type="molecule type" value="Genomic_DNA"/>
</dbReference>
<protein>
    <submittedName>
        <fullName evidence="3">Uncharacterized protein</fullName>
    </submittedName>
</protein>
<organism evidence="3 6">
    <name type="scientific">Trichinella pseudospiralis</name>
    <name type="common">Parasitic roundworm</name>
    <dbReference type="NCBI Taxonomy" id="6337"/>
    <lineage>
        <taxon>Eukaryota</taxon>
        <taxon>Metazoa</taxon>
        <taxon>Ecdysozoa</taxon>
        <taxon>Nematoda</taxon>
        <taxon>Enoplea</taxon>
        <taxon>Dorylaimia</taxon>
        <taxon>Trichinellida</taxon>
        <taxon>Trichinellidae</taxon>
        <taxon>Trichinella</taxon>
    </lineage>
</organism>